<name>A0A151ZHG7_TIELA</name>
<comment type="caution">
    <text evidence="2">The sequence shown here is derived from an EMBL/GenBank/DDBJ whole genome shotgun (WGS) entry which is preliminary data.</text>
</comment>
<dbReference type="SUPFAM" id="SSF81296">
    <property type="entry name" value="E set domains"/>
    <property type="match status" value="1"/>
</dbReference>
<gene>
    <name evidence="2" type="ORF">DLAC_06033</name>
</gene>
<protein>
    <submittedName>
        <fullName evidence="2">Uncharacterized protein</fullName>
    </submittedName>
</protein>
<feature type="compositionally biased region" description="Low complexity" evidence="1">
    <location>
        <begin position="235"/>
        <end position="257"/>
    </location>
</feature>
<sequence>MDEGIFDNFLDTNTLESNLINVKLEPGSPPQSFFVDSLIGGGSNNNSNMNSSSTFINNNYNSSISNNSIIGVNSNSSNSNHYHSIHLPNQQLQQHLQQHQHQQHQNQNQQQLLQQNYSKSTLPNSTFLSSLPSTVSDASATESSIQHLLTSQSPFTQQFHYYPTSSPTQHSSTNTSVSTSPLQTSPSINMNGNDSTTCDNSSLPISSNSIMINSVHHQLINHLHQAPTQNIFFPSSSSSSSNNNNNNNNNFQNNNNNTLRHQQNITRSIYLNPTLDQTNLIPQPQQQQQQLNNNNNNIITTNTNLTTPIFNELVQNEEESKLLIQQQILNINSTTPELNSQMSPTTTTTSTITSQPLVIIGDLDIIIEQQPPSDVRTRTPNDRRTFNTVIRVVGDLQKNSVGGVLVQLAYANTSTADRPSQFILGGNKIGIIGKDGKVAFDSLSMTEASTKHRENEFCLEYVLISDDNRIYTSNSGIPFIKRSRAFYAYSNQKVLSRRRNVTLRTLSSNRGTSLGGDQMHVVGSPFIRCNSLRCIFHTPHGDIPATNIELYSESVLFFTLPPYPTPPNFSAPEGTELPVQVVITNDGRNYSNPLAFTYIYEGDNHGNKRLRSRF</sequence>
<dbReference type="InterPro" id="IPR013783">
    <property type="entry name" value="Ig-like_fold"/>
</dbReference>
<dbReference type="Proteomes" id="UP000076078">
    <property type="component" value="Unassembled WGS sequence"/>
</dbReference>
<feature type="region of interest" description="Disordered" evidence="1">
    <location>
        <begin position="91"/>
        <end position="111"/>
    </location>
</feature>
<accession>A0A151ZHG7</accession>
<organism evidence="2 3">
    <name type="scientific">Tieghemostelium lacteum</name>
    <name type="common">Slime mold</name>
    <name type="synonym">Dictyostelium lacteum</name>
    <dbReference type="NCBI Taxonomy" id="361077"/>
    <lineage>
        <taxon>Eukaryota</taxon>
        <taxon>Amoebozoa</taxon>
        <taxon>Evosea</taxon>
        <taxon>Eumycetozoa</taxon>
        <taxon>Dictyostelia</taxon>
        <taxon>Dictyosteliales</taxon>
        <taxon>Raperosteliaceae</taxon>
        <taxon>Tieghemostelium</taxon>
    </lineage>
</organism>
<keyword evidence="3" id="KW-1185">Reference proteome</keyword>
<dbReference type="InParanoid" id="A0A151ZHG7"/>
<dbReference type="Gene3D" id="2.60.40.10">
    <property type="entry name" value="Immunoglobulins"/>
    <property type="match status" value="1"/>
</dbReference>
<evidence type="ECO:0000313" key="2">
    <source>
        <dbReference type="EMBL" id="KYQ93359.1"/>
    </source>
</evidence>
<dbReference type="AlphaFoldDB" id="A0A151ZHG7"/>
<feature type="region of interest" description="Disordered" evidence="1">
    <location>
        <begin position="230"/>
        <end position="257"/>
    </location>
</feature>
<dbReference type="OrthoDB" id="17882at2759"/>
<dbReference type="InterPro" id="IPR014756">
    <property type="entry name" value="Ig_E-set"/>
</dbReference>
<dbReference type="EMBL" id="LODT01000028">
    <property type="protein sequence ID" value="KYQ93359.1"/>
    <property type="molecule type" value="Genomic_DNA"/>
</dbReference>
<proteinExistence type="predicted"/>
<evidence type="ECO:0000256" key="1">
    <source>
        <dbReference type="SAM" id="MobiDB-lite"/>
    </source>
</evidence>
<evidence type="ECO:0000313" key="3">
    <source>
        <dbReference type="Proteomes" id="UP000076078"/>
    </source>
</evidence>
<reference evidence="2 3" key="1">
    <citation type="submission" date="2015-12" db="EMBL/GenBank/DDBJ databases">
        <title>Dictyostelia acquired genes for synthesis and detection of signals that induce cell-type specialization by lateral gene transfer from prokaryotes.</title>
        <authorList>
            <person name="Gloeckner G."/>
            <person name="Schaap P."/>
        </authorList>
    </citation>
    <scope>NUCLEOTIDE SEQUENCE [LARGE SCALE GENOMIC DNA]</scope>
    <source>
        <strain evidence="2 3">TK</strain>
    </source>
</reference>
<feature type="region of interest" description="Disordered" evidence="1">
    <location>
        <begin position="159"/>
        <end position="201"/>
    </location>
</feature>